<keyword evidence="7" id="KW-1185">Reference proteome</keyword>
<organism evidence="6 7">
    <name type="scientific">Gordonia alkaliphila</name>
    <dbReference type="NCBI Taxonomy" id="1053547"/>
    <lineage>
        <taxon>Bacteria</taxon>
        <taxon>Bacillati</taxon>
        <taxon>Actinomycetota</taxon>
        <taxon>Actinomycetes</taxon>
        <taxon>Mycobacteriales</taxon>
        <taxon>Gordoniaceae</taxon>
        <taxon>Gordonia</taxon>
    </lineage>
</organism>
<name>A0ABP8ZHK0_9ACTN</name>
<evidence type="ECO:0000256" key="1">
    <source>
        <dbReference type="ARBA" id="ARBA00009670"/>
    </source>
</evidence>
<proteinExistence type="inferred from homology"/>
<dbReference type="SUPFAM" id="SSF56112">
    <property type="entry name" value="Protein kinase-like (PK-like)"/>
    <property type="match status" value="1"/>
</dbReference>
<sequence length="448" mass="49089">MSDITRGQGRRNAKLAALPLGMAGRAAAGFGKRLAGKSKDEVSAELMEKTAEQLFEVLGQLKGGAMKVGQALSIMEAAVPEEFGGPFREALTKLQAEAPPMPIETVHKVLDQQLGTRWRERFASFDDEPAASASIGQVHKAVWADGRVVAVKVQYPGADQALKADLKTLSRMSGLIQKLSPGTDAKAMIDELIDRTEDELDYIAEADHQRAFAKAFDGDPDFVVPKVVASAPKVVVSEWIEGTRLSKIITDGTREQRNAAATKMTTFEFSSPARVGLLHGDPHPGNFFVLDDGRFGILDFGAIGEYPDGLPAETGPILALARDQKYDELRELLVQHNFIRPQYADKVSGDDLAKYLQPYVDPLYTDSFHFTRKWLQRAAGKATDVSGDVYKTSRLLNLPKEYVMVFRVLLGCVGIAAQLDAEAPYREIMYRWVPGLVEDEDAPVEPAP</sequence>
<evidence type="ECO:0000256" key="3">
    <source>
        <dbReference type="ARBA" id="ARBA00022741"/>
    </source>
</evidence>
<comment type="caution">
    <text evidence="6">The sequence shown here is derived from an EMBL/GenBank/DDBJ whole genome shotgun (WGS) entry which is preliminary data.</text>
</comment>
<protein>
    <submittedName>
        <fullName evidence="6">AarF/UbiB family protein</fullName>
    </submittedName>
</protein>
<gene>
    <name evidence="6" type="ORF">GCM10023217_30710</name>
</gene>
<reference evidence="7" key="1">
    <citation type="journal article" date="2019" name="Int. J. Syst. Evol. Microbiol.">
        <title>The Global Catalogue of Microorganisms (GCM) 10K type strain sequencing project: providing services to taxonomists for standard genome sequencing and annotation.</title>
        <authorList>
            <consortium name="The Broad Institute Genomics Platform"/>
            <consortium name="The Broad Institute Genome Sequencing Center for Infectious Disease"/>
            <person name="Wu L."/>
            <person name="Ma J."/>
        </authorList>
    </citation>
    <scope>NUCLEOTIDE SEQUENCE [LARGE SCALE GENOMIC DNA]</scope>
    <source>
        <strain evidence="7">JCM 18077</strain>
    </source>
</reference>
<dbReference type="InterPro" id="IPR034646">
    <property type="entry name" value="ADCK3_dom"/>
</dbReference>
<comment type="similarity">
    <text evidence="1">Belongs to the protein kinase superfamily. ADCK protein kinase family.</text>
</comment>
<evidence type="ECO:0000313" key="7">
    <source>
        <dbReference type="Proteomes" id="UP001500822"/>
    </source>
</evidence>
<evidence type="ECO:0000313" key="6">
    <source>
        <dbReference type="EMBL" id="GAA4756561.1"/>
    </source>
</evidence>
<dbReference type="InterPro" id="IPR004147">
    <property type="entry name" value="ABC1_dom"/>
</dbReference>
<dbReference type="InterPro" id="IPR051409">
    <property type="entry name" value="Atypical_kinase_ADCK"/>
</dbReference>
<feature type="domain" description="ABC1 atypical kinase-like" evidence="5">
    <location>
        <begin position="93"/>
        <end position="308"/>
    </location>
</feature>
<dbReference type="Pfam" id="PF03109">
    <property type="entry name" value="ABC1"/>
    <property type="match status" value="1"/>
</dbReference>
<evidence type="ECO:0000256" key="2">
    <source>
        <dbReference type="ARBA" id="ARBA00022679"/>
    </source>
</evidence>
<dbReference type="InterPro" id="IPR011009">
    <property type="entry name" value="Kinase-like_dom_sf"/>
</dbReference>
<accession>A0ABP8ZHK0</accession>
<dbReference type="PANTHER" id="PTHR43851">
    <property type="match status" value="1"/>
</dbReference>
<keyword evidence="3" id="KW-0547">Nucleotide-binding</keyword>
<dbReference type="EMBL" id="BAABIE010000016">
    <property type="protein sequence ID" value="GAA4756561.1"/>
    <property type="molecule type" value="Genomic_DNA"/>
</dbReference>
<keyword evidence="4" id="KW-0067">ATP-binding</keyword>
<evidence type="ECO:0000256" key="4">
    <source>
        <dbReference type="ARBA" id="ARBA00022840"/>
    </source>
</evidence>
<dbReference type="CDD" id="cd13970">
    <property type="entry name" value="ABC1_ADCK3"/>
    <property type="match status" value="1"/>
</dbReference>
<evidence type="ECO:0000259" key="5">
    <source>
        <dbReference type="Pfam" id="PF03109"/>
    </source>
</evidence>
<dbReference type="PANTHER" id="PTHR43851:SF3">
    <property type="entry name" value="COENZYME Q8"/>
    <property type="match status" value="1"/>
</dbReference>
<dbReference type="Proteomes" id="UP001500822">
    <property type="component" value="Unassembled WGS sequence"/>
</dbReference>
<dbReference type="RefSeq" id="WP_246991706.1">
    <property type="nucleotide sequence ID" value="NZ_BAABIE010000016.1"/>
</dbReference>
<keyword evidence="2" id="KW-0808">Transferase</keyword>